<name>A0ABP4U074_9ACTN</name>
<proteinExistence type="predicted"/>
<dbReference type="EMBL" id="BAAAMU010000226">
    <property type="protein sequence ID" value="GAA1696640.1"/>
    <property type="molecule type" value="Genomic_DNA"/>
</dbReference>
<accession>A0ABP4U074</accession>
<evidence type="ECO:0000259" key="2">
    <source>
        <dbReference type="Pfam" id="PF01882"/>
    </source>
</evidence>
<dbReference type="Pfam" id="PF01882">
    <property type="entry name" value="DUF58"/>
    <property type="match status" value="1"/>
</dbReference>
<organism evidence="3 4">
    <name type="scientific">Nonomuraea maheshkhaliensis</name>
    <dbReference type="NCBI Taxonomy" id="419590"/>
    <lineage>
        <taxon>Bacteria</taxon>
        <taxon>Bacillati</taxon>
        <taxon>Actinomycetota</taxon>
        <taxon>Actinomycetes</taxon>
        <taxon>Streptosporangiales</taxon>
        <taxon>Streptosporangiaceae</taxon>
        <taxon>Nonomuraea</taxon>
    </lineage>
</organism>
<sequence>MRLMAVLTPLGRGTLAGAVVLYGAGFALGYPEPVVLATGALLALAAALAWTAPKPRLEVHREVTPVKVPRGDAAVAVLNVANLGGRGLSGLRAQDRIGADEHTVDLPRLPKGATRTVSYPLPTGTRGQIPVGPLALVRADPFGLTRRVRSYGRPATLLVRPRTVPLPVPPSGKAHHLEGPTSDNAPSGTVTFHTLREYVVGDDLRHVHWRSSARTGTLMVRQLIDASLPTTTVLLDTRGLTEPAVDAAASVAVAAARSGFPVRLLTDAGPLPDTRTDAEAVLDRLALVQASVSGGPSGDSLGASSGGSSGVTEALRTARGGGSLVLVTGDPVEVGRVAGVRRRFDRVICVYVGSGPAPAAPPGVSVVRVSSLEELPVAWGTR</sequence>
<dbReference type="InterPro" id="IPR002881">
    <property type="entry name" value="DUF58"/>
</dbReference>
<feature type="region of interest" description="Disordered" evidence="1">
    <location>
        <begin position="162"/>
        <end position="187"/>
    </location>
</feature>
<dbReference type="Proteomes" id="UP001500064">
    <property type="component" value="Unassembled WGS sequence"/>
</dbReference>
<evidence type="ECO:0000256" key="1">
    <source>
        <dbReference type="SAM" id="MobiDB-lite"/>
    </source>
</evidence>
<evidence type="ECO:0000313" key="3">
    <source>
        <dbReference type="EMBL" id="GAA1696640.1"/>
    </source>
</evidence>
<dbReference type="PANTHER" id="PTHR34351">
    <property type="entry name" value="SLR1927 PROTEIN-RELATED"/>
    <property type="match status" value="1"/>
</dbReference>
<comment type="caution">
    <text evidence="3">The sequence shown here is derived from an EMBL/GenBank/DDBJ whole genome shotgun (WGS) entry which is preliminary data.</text>
</comment>
<keyword evidence="4" id="KW-1185">Reference proteome</keyword>
<gene>
    <name evidence="3" type="ORF">GCM10009733_109970</name>
</gene>
<feature type="domain" description="DUF58" evidence="2">
    <location>
        <begin position="195"/>
        <end position="239"/>
    </location>
</feature>
<dbReference type="PANTHER" id="PTHR34351:SF1">
    <property type="entry name" value="SLR1927 PROTEIN"/>
    <property type="match status" value="1"/>
</dbReference>
<evidence type="ECO:0000313" key="4">
    <source>
        <dbReference type="Proteomes" id="UP001500064"/>
    </source>
</evidence>
<reference evidence="4" key="1">
    <citation type="journal article" date="2019" name="Int. J. Syst. Evol. Microbiol.">
        <title>The Global Catalogue of Microorganisms (GCM) 10K type strain sequencing project: providing services to taxonomists for standard genome sequencing and annotation.</title>
        <authorList>
            <consortium name="The Broad Institute Genomics Platform"/>
            <consortium name="The Broad Institute Genome Sequencing Center for Infectious Disease"/>
            <person name="Wu L."/>
            <person name="Ma J."/>
        </authorList>
    </citation>
    <scope>NUCLEOTIDE SEQUENCE [LARGE SCALE GENOMIC DNA]</scope>
    <source>
        <strain evidence="4">JCM 13929</strain>
    </source>
</reference>
<protein>
    <recommendedName>
        <fullName evidence="2">DUF58 domain-containing protein</fullName>
    </recommendedName>
</protein>